<dbReference type="CDD" id="cd01106">
    <property type="entry name" value="HTH_TipAL-Mta"/>
    <property type="match status" value="1"/>
</dbReference>
<dbReference type="PANTHER" id="PTHR30204">
    <property type="entry name" value="REDOX-CYCLING DRUG-SENSING TRANSCRIPTIONAL ACTIVATOR SOXR"/>
    <property type="match status" value="1"/>
</dbReference>
<evidence type="ECO:0000256" key="3">
    <source>
        <dbReference type="ARBA" id="ARBA00023159"/>
    </source>
</evidence>
<reference evidence="6 7" key="1">
    <citation type="submission" date="2019-02" db="EMBL/GenBank/DDBJ databases">
        <title>Ureibacillus thermophilus.</title>
        <authorList>
            <person name="Sunny J.S."/>
            <person name="Natarajan A."/>
            <person name="Saleena L.M."/>
        </authorList>
    </citation>
    <scope>NUCLEOTIDE SEQUENCE [LARGE SCALE GENOMIC DNA]</scope>
    <source>
        <strain evidence="6 7">LM102</strain>
    </source>
</reference>
<name>A0A4P6UT55_9BACL</name>
<dbReference type="Gene3D" id="1.10.1660.10">
    <property type="match status" value="1"/>
</dbReference>
<feature type="domain" description="HTH merR-type" evidence="5">
    <location>
        <begin position="1"/>
        <end position="71"/>
    </location>
</feature>
<dbReference type="GO" id="GO:0003700">
    <property type="term" value="F:DNA-binding transcription factor activity"/>
    <property type="evidence" value="ECO:0007669"/>
    <property type="project" value="InterPro"/>
</dbReference>
<gene>
    <name evidence="6" type="ORF">DKZ56_03760</name>
</gene>
<dbReference type="InterPro" id="IPR012925">
    <property type="entry name" value="TipAS_dom"/>
</dbReference>
<keyword evidence="2" id="KW-0238">DNA-binding</keyword>
<dbReference type="InterPro" id="IPR036244">
    <property type="entry name" value="TipA-like_antibiotic-bd"/>
</dbReference>
<keyword evidence="3" id="KW-0010">Activator</keyword>
<dbReference type="Gene3D" id="1.10.490.50">
    <property type="entry name" value="Antibiotic binding domain of TipA-like multidrug resistance regulators"/>
    <property type="match status" value="1"/>
</dbReference>
<evidence type="ECO:0000256" key="2">
    <source>
        <dbReference type="ARBA" id="ARBA00023125"/>
    </source>
</evidence>
<dbReference type="Pfam" id="PF07739">
    <property type="entry name" value="TipAS"/>
    <property type="match status" value="1"/>
</dbReference>
<dbReference type="AlphaFoldDB" id="A0A4P6UT55"/>
<dbReference type="GO" id="GO:0003677">
    <property type="term" value="F:DNA binding"/>
    <property type="evidence" value="ECO:0007669"/>
    <property type="project" value="UniProtKB-KW"/>
</dbReference>
<evidence type="ECO:0000313" key="7">
    <source>
        <dbReference type="Proteomes" id="UP000291151"/>
    </source>
</evidence>
<evidence type="ECO:0000256" key="4">
    <source>
        <dbReference type="ARBA" id="ARBA00023163"/>
    </source>
</evidence>
<dbReference type="KEGG" id="uth:DKZ56_03760"/>
<dbReference type="EMBL" id="CP036528">
    <property type="protein sequence ID" value="QBK25048.1"/>
    <property type="molecule type" value="Genomic_DNA"/>
</dbReference>
<dbReference type="RefSeq" id="WP_208651378.1">
    <property type="nucleotide sequence ID" value="NZ_CP036528.1"/>
</dbReference>
<protein>
    <submittedName>
        <fullName evidence="6">MerR family transcriptional regulator</fullName>
    </submittedName>
</protein>
<keyword evidence="7" id="KW-1185">Reference proteome</keyword>
<keyword evidence="4" id="KW-0804">Transcription</keyword>
<dbReference type="PRINTS" id="PR00040">
    <property type="entry name" value="HTHMERR"/>
</dbReference>
<dbReference type="PROSITE" id="PS00552">
    <property type="entry name" value="HTH_MERR_1"/>
    <property type="match status" value="1"/>
</dbReference>
<dbReference type="PANTHER" id="PTHR30204:SF90">
    <property type="entry name" value="HTH-TYPE TRANSCRIPTIONAL ACTIVATOR MTA"/>
    <property type="match status" value="1"/>
</dbReference>
<dbReference type="InterPro" id="IPR009061">
    <property type="entry name" value="DNA-bd_dom_put_sf"/>
</dbReference>
<keyword evidence="1" id="KW-0805">Transcription regulation</keyword>
<dbReference type="Proteomes" id="UP000291151">
    <property type="component" value="Chromosome"/>
</dbReference>
<dbReference type="Pfam" id="PF13411">
    <property type="entry name" value="MerR_1"/>
    <property type="match status" value="1"/>
</dbReference>
<dbReference type="InterPro" id="IPR047057">
    <property type="entry name" value="MerR_fam"/>
</dbReference>
<dbReference type="SMART" id="SM00422">
    <property type="entry name" value="HTH_MERR"/>
    <property type="match status" value="1"/>
</dbReference>
<dbReference type="SUPFAM" id="SSF89082">
    <property type="entry name" value="Antibiotic binding domain of TipA-like multidrug resistance regulators"/>
    <property type="match status" value="1"/>
</dbReference>
<dbReference type="InterPro" id="IPR000551">
    <property type="entry name" value="MerR-type_HTH_dom"/>
</dbReference>
<evidence type="ECO:0000259" key="5">
    <source>
        <dbReference type="PROSITE" id="PS50937"/>
    </source>
</evidence>
<evidence type="ECO:0000313" key="6">
    <source>
        <dbReference type="EMBL" id="QBK25048.1"/>
    </source>
</evidence>
<dbReference type="SUPFAM" id="SSF46955">
    <property type="entry name" value="Putative DNA-binding domain"/>
    <property type="match status" value="1"/>
</dbReference>
<evidence type="ECO:0000256" key="1">
    <source>
        <dbReference type="ARBA" id="ARBA00023015"/>
    </source>
</evidence>
<sequence>MEYTISQLAKLAGISTRTLRYYDEINLLKPKRINSSGYRIYGQEEVDRLQQILFFRELGVSIETILSIMNDPNFDSIKALESHLAQLMKKRFRLDKLIDSVKKTIAHEKGEMTMNNEEKFEAFKERLIEENEQKYGGEIRQKYGDDAVNGSNNKFRNMSKEDFEAFKQLAEEILNLLDKAKRTGDPASPLARELAAKHKQWLTYTWSSYSKEAHQGLVEMYVADERFRAYYDKKGEGAAEFLRDAVVHYLNNN</sequence>
<organism evidence="6 7">
    <name type="scientific">Ureibacillus thermophilus</name>
    <dbReference type="NCBI Taxonomy" id="367743"/>
    <lineage>
        <taxon>Bacteria</taxon>
        <taxon>Bacillati</taxon>
        <taxon>Bacillota</taxon>
        <taxon>Bacilli</taxon>
        <taxon>Bacillales</taxon>
        <taxon>Caryophanaceae</taxon>
        <taxon>Ureibacillus</taxon>
    </lineage>
</organism>
<proteinExistence type="predicted"/>
<accession>A0A4P6UT55</accession>
<dbReference type="PROSITE" id="PS50937">
    <property type="entry name" value="HTH_MERR_2"/>
    <property type="match status" value="1"/>
</dbReference>